<keyword evidence="3" id="KW-1185">Reference proteome</keyword>
<proteinExistence type="predicted"/>
<comment type="caution">
    <text evidence="2">The sequence shown here is derived from an EMBL/GenBank/DDBJ whole genome shotgun (WGS) entry which is preliminary data.</text>
</comment>
<name>A0ABU2BUD6_9ACTN</name>
<feature type="transmembrane region" description="Helical" evidence="1">
    <location>
        <begin position="12"/>
        <end position="38"/>
    </location>
</feature>
<dbReference type="RefSeq" id="WP_310301448.1">
    <property type="nucleotide sequence ID" value="NZ_BAAAPS010000008.1"/>
</dbReference>
<sequence>MTSRDLTPAEVGLLLLETLLNVCVMALLVTAGAALVVGLAVHELPVGLVVGAVVLVGAVALVRSKHAALSSRVGGA</sequence>
<keyword evidence="1" id="KW-0812">Transmembrane</keyword>
<gene>
    <name evidence="2" type="ORF">J2S63_001791</name>
</gene>
<dbReference type="Proteomes" id="UP001183648">
    <property type="component" value="Unassembled WGS sequence"/>
</dbReference>
<evidence type="ECO:0000313" key="3">
    <source>
        <dbReference type="Proteomes" id="UP001183648"/>
    </source>
</evidence>
<reference evidence="2 3" key="1">
    <citation type="submission" date="2023-07" db="EMBL/GenBank/DDBJ databases">
        <title>Sequencing the genomes of 1000 actinobacteria strains.</title>
        <authorList>
            <person name="Klenk H.-P."/>
        </authorList>
    </citation>
    <scope>NUCLEOTIDE SEQUENCE [LARGE SCALE GENOMIC DNA]</scope>
    <source>
        <strain evidence="2 3">DSM 19426</strain>
    </source>
</reference>
<organism evidence="2 3">
    <name type="scientific">Nocardioides marmoribigeumensis</name>
    <dbReference type="NCBI Taxonomy" id="433649"/>
    <lineage>
        <taxon>Bacteria</taxon>
        <taxon>Bacillati</taxon>
        <taxon>Actinomycetota</taxon>
        <taxon>Actinomycetes</taxon>
        <taxon>Propionibacteriales</taxon>
        <taxon>Nocardioidaceae</taxon>
        <taxon>Nocardioides</taxon>
    </lineage>
</organism>
<evidence type="ECO:0000256" key="1">
    <source>
        <dbReference type="SAM" id="Phobius"/>
    </source>
</evidence>
<accession>A0ABU2BUD6</accession>
<dbReference type="EMBL" id="JAVDYG010000001">
    <property type="protein sequence ID" value="MDR7362238.1"/>
    <property type="molecule type" value="Genomic_DNA"/>
</dbReference>
<keyword evidence="1" id="KW-1133">Transmembrane helix</keyword>
<evidence type="ECO:0000313" key="2">
    <source>
        <dbReference type="EMBL" id="MDR7362238.1"/>
    </source>
</evidence>
<protein>
    <submittedName>
        <fullName evidence="2">Uncharacterized protein</fullName>
    </submittedName>
</protein>
<keyword evidence="1" id="KW-0472">Membrane</keyword>
<feature type="transmembrane region" description="Helical" evidence="1">
    <location>
        <begin position="44"/>
        <end position="62"/>
    </location>
</feature>